<evidence type="ECO:0000259" key="6">
    <source>
        <dbReference type="PROSITE" id="PS51485"/>
    </source>
</evidence>
<dbReference type="EnsemblPlants" id="OBART02G11070.1">
    <property type="protein sequence ID" value="OBART02G11070.1"/>
    <property type="gene ID" value="OBART02G11070"/>
</dbReference>
<dbReference type="GO" id="GO:0009055">
    <property type="term" value="F:electron transfer activity"/>
    <property type="evidence" value="ECO:0007669"/>
    <property type="project" value="InterPro"/>
</dbReference>
<keyword evidence="5" id="KW-0732">Signal</keyword>
<dbReference type="InterPro" id="IPR039391">
    <property type="entry name" value="Phytocyanin-like"/>
</dbReference>
<evidence type="ECO:0000256" key="1">
    <source>
        <dbReference type="ARBA" id="ARBA00022723"/>
    </source>
</evidence>
<dbReference type="HOGENOM" id="CLU_058719_4_1_1"/>
<proteinExistence type="predicted"/>
<dbReference type="GO" id="GO:0046872">
    <property type="term" value="F:metal ion binding"/>
    <property type="evidence" value="ECO:0007669"/>
    <property type="project" value="UniProtKB-KW"/>
</dbReference>
<evidence type="ECO:0000256" key="3">
    <source>
        <dbReference type="ARBA" id="ARBA00023157"/>
    </source>
</evidence>
<feature type="domain" description="Phytocyanin" evidence="6">
    <location>
        <begin position="28"/>
        <end position="124"/>
    </location>
</feature>
<dbReference type="InterPro" id="IPR008972">
    <property type="entry name" value="Cupredoxin"/>
</dbReference>
<reference evidence="7" key="1">
    <citation type="journal article" date="2009" name="Rice">
        <title>De Novo Next Generation Sequencing of Plant Genomes.</title>
        <authorList>
            <person name="Rounsley S."/>
            <person name="Marri P.R."/>
            <person name="Yu Y."/>
            <person name="He R."/>
            <person name="Sisneros N."/>
            <person name="Goicoechea J.L."/>
            <person name="Lee S.J."/>
            <person name="Angelova A."/>
            <person name="Kudrna D."/>
            <person name="Luo M."/>
            <person name="Affourtit J."/>
            <person name="Desany B."/>
            <person name="Knight J."/>
            <person name="Niazi F."/>
            <person name="Egholm M."/>
            <person name="Wing R.A."/>
        </authorList>
    </citation>
    <scope>NUCLEOTIDE SEQUENCE [LARGE SCALE GENOMIC DNA]</scope>
    <source>
        <strain evidence="7">cv. IRGC 105608</strain>
    </source>
</reference>
<evidence type="ECO:0000313" key="8">
    <source>
        <dbReference type="Proteomes" id="UP000026960"/>
    </source>
</evidence>
<sequence length="126" mass="13115">MARGSAAAPGLLLALCCAAAAIAVVHGEDWAVGDNKGWSFGVAGWENGKRIQPGDDLVFKYDAKIHNVVEVDRAGYGGCTVTGPSKLYNSGDDRIKLAGGEAFFICSIRDHCTAGMKVKVTVTANA</sequence>
<dbReference type="Pfam" id="PF02298">
    <property type="entry name" value="Cu_bind_like"/>
    <property type="match status" value="1"/>
</dbReference>
<keyword evidence="3" id="KW-1015">Disulfide bond</keyword>
<keyword evidence="1" id="KW-0479">Metal-binding</keyword>
<keyword evidence="8" id="KW-1185">Reference proteome</keyword>
<name>A0A0D3F382_9ORYZ</name>
<evidence type="ECO:0000313" key="7">
    <source>
        <dbReference type="EnsemblPlants" id="OBART02G11070.1"/>
    </source>
</evidence>
<feature type="chain" id="PRO_5002275474" description="Plantacyanin" evidence="5">
    <location>
        <begin position="28"/>
        <end position="126"/>
    </location>
</feature>
<keyword evidence="2" id="KW-0186">Copper</keyword>
<dbReference type="PaxDb" id="65489-OBART02G11070.1"/>
<dbReference type="Gramene" id="OBART02G11070.1">
    <property type="protein sequence ID" value="OBART02G11070.1"/>
    <property type="gene ID" value="OBART02G11070"/>
</dbReference>
<accession>A0A0D3F382</accession>
<protein>
    <recommendedName>
        <fullName evidence="4">Plantacyanin</fullName>
    </recommendedName>
</protein>
<dbReference type="InterPro" id="IPR041844">
    <property type="entry name" value="Plantacyanin"/>
</dbReference>
<organism evidence="7">
    <name type="scientific">Oryza barthii</name>
    <dbReference type="NCBI Taxonomy" id="65489"/>
    <lineage>
        <taxon>Eukaryota</taxon>
        <taxon>Viridiplantae</taxon>
        <taxon>Streptophyta</taxon>
        <taxon>Embryophyta</taxon>
        <taxon>Tracheophyta</taxon>
        <taxon>Spermatophyta</taxon>
        <taxon>Magnoliopsida</taxon>
        <taxon>Liliopsida</taxon>
        <taxon>Poales</taxon>
        <taxon>Poaceae</taxon>
        <taxon>BOP clade</taxon>
        <taxon>Oryzoideae</taxon>
        <taxon>Oryzeae</taxon>
        <taxon>Oryzinae</taxon>
        <taxon>Oryza</taxon>
    </lineage>
</organism>
<evidence type="ECO:0000256" key="5">
    <source>
        <dbReference type="SAM" id="SignalP"/>
    </source>
</evidence>
<dbReference type="eggNOG" id="ENOG502S11U">
    <property type="taxonomic scope" value="Eukaryota"/>
</dbReference>
<dbReference type="GO" id="GO:0005886">
    <property type="term" value="C:plasma membrane"/>
    <property type="evidence" value="ECO:0007669"/>
    <property type="project" value="TreeGrafter"/>
</dbReference>
<dbReference type="FunFam" id="2.60.40.420:FF:000013">
    <property type="entry name" value="basic blue protein-like"/>
    <property type="match status" value="1"/>
</dbReference>
<dbReference type="PROSITE" id="PS51485">
    <property type="entry name" value="PHYTOCYANIN"/>
    <property type="match status" value="1"/>
</dbReference>
<evidence type="ECO:0000256" key="2">
    <source>
        <dbReference type="ARBA" id="ARBA00023008"/>
    </source>
</evidence>
<dbReference type="Gene3D" id="2.60.40.420">
    <property type="entry name" value="Cupredoxins - blue copper proteins"/>
    <property type="match status" value="1"/>
</dbReference>
<dbReference type="SUPFAM" id="SSF49503">
    <property type="entry name" value="Cupredoxins"/>
    <property type="match status" value="1"/>
</dbReference>
<dbReference type="AlphaFoldDB" id="A0A0D3F382"/>
<dbReference type="Proteomes" id="UP000026960">
    <property type="component" value="Chromosome 2"/>
</dbReference>
<dbReference type="InterPro" id="IPR003245">
    <property type="entry name" value="Phytocyanin_dom"/>
</dbReference>
<evidence type="ECO:0000256" key="4">
    <source>
        <dbReference type="ARBA" id="ARBA00082491"/>
    </source>
</evidence>
<dbReference type="PANTHER" id="PTHR33021">
    <property type="entry name" value="BLUE COPPER PROTEIN"/>
    <property type="match status" value="1"/>
</dbReference>
<dbReference type="STRING" id="65489.A0A0D3F382"/>
<dbReference type="CDD" id="cd11013">
    <property type="entry name" value="Plantacyanin"/>
    <property type="match status" value="1"/>
</dbReference>
<reference evidence="7" key="2">
    <citation type="submission" date="2015-03" db="UniProtKB">
        <authorList>
            <consortium name="EnsemblPlants"/>
        </authorList>
    </citation>
    <scope>IDENTIFICATION</scope>
</reference>
<dbReference type="PANTHER" id="PTHR33021:SF261">
    <property type="entry name" value="OS02G0256800 PROTEIN"/>
    <property type="match status" value="1"/>
</dbReference>
<feature type="signal peptide" evidence="5">
    <location>
        <begin position="1"/>
        <end position="27"/>
    </location>
</feature>